<dbReference type="Pfam" id="PF16220">
    <property type="entry name" value="DUF4880"/>
    <property type="match status" value="1"/>
</dbReference>
<sequence>MRDQALAWFTLAQSGEMNSAQALALQQWRNAHVQHEQAWQRFNSIRQQLQRRSSQLANPLARQTLKNTPAQERDRRQVLKILLGAGLLGGTAWQASDSFWLQSTLADYHTGTGERSHYTLADGTQIWLNTRTLLDVHYDAQVRRLTLRQGEIDVLTATDPGGRPLLVYTAEARLQPLGTRFSVRREEDGRGTLLAVSSGKVAASLKSGGDSRVVQAHTQAWISSRQVYSAQPANLADTAWIDGFIVAERMRLGDFIQELSRHVPGLLRCDPAVADLRLTGSYPLQDPEQIFSMLEQSLPVTVQRRTRYWTTLTSR</sequence>
<dbReference type="EMBL" id="WIWI01000003">
    <property type="protein sequence ID" value="MQT87830.1"/>
    <property type="molecule type" value="Genomic_DNA"/>
</dbReference>
<reference evidence="5 6" key="1">
    <citation type="submission" date="2019-10" db="EMBL/GenBank/DDBJ databases">
        <title>Evaluation of single-gene subtyping targets for Pseudomonas.</title>
        <authorList>
            <person name="Reichler S.J."/>
            <person name="Orsi R.H."/>
            <person name="Wiedmann M."/>
            <person name="Martin N.H."/>
            <person name="Murphy S.I."/>
        </authorList>
    </citation>
    <scope>NUCLEOTIDE SEQUENCE [LARGE SCALE GENOMIC DNA]</scope>
    <source>
        <strain evidence="4 6">FSL R10-3254</strain>
        <strain evidence="3 5">FSL R10-3257</strain>
    </source>
</reference>
<dbReference type="PIRSF" id="PIRSF018266">
    <property type="entry name" value="FecR"/>
    <property type="match status" value="1"/>
</dbReference>
<evidence type="ECO:0000313" key="5">
    <source>
        <dbReference type="Proteomes" id="UP000441404"/>
    </source>
</evidence>
<dbReference type="InterPro" id="IPR012373">
    <property type="entry name" value="Ferrdict_sens_TM"/>
</dbReference>
<dbReference type="Proteomes" id="UP000441404">
    <property type="component" value="Unassembled WGS sequence"/>
</dbReference>
<organism evidence="3 5">
    <name type="scientific">Pseudomonas helleri</name>
    <dbReference type="NCBI Taxonomy" id="1608996"/>
    <lineage>
        <taxon>Bacteria</taxon>
        <taxon>Pseudomonadati</taxon>
        <taxon>Pseudomonadota</taxon>
        <taxon>Gammaproteobacteria</taxon>
        <taxon>Pseudomonadales</taxon>
        <taxon>Pseudomonadaceae</taxon>
        <taxon>Pseudomonas</taxon>
    </lineage>
</organism>
<comment type="caution">
    <text evidence="3">The sequence shown here is derived from an EMBL/GenBank/DDBJ whole genome shotgun (WGS) entry which is preliminary data.</text>
</comment>
<proteinExistence type="predicted"/>
<dbReference type="PANTHER" id="PTHR30273">
    <property type="entry name" value="PERIPLASMIC SIGNAL SENSOR AND SIGMA FACTOR ACTIVATOR FECR-RELATED"/>
    <property type="match status" value="1"/>
</dbReference>
<feature type="domain" description="FecR protein" evidence="1">
    <location>
        <begin position="107"/>
        <end position="201"/>
    </location>
</feature>
<evidence type="ECO:0000259" key="1">
    <source>
        <dbReference type="Pfam" id="PF04773"/>
    </source>
</evidence>
<dbReference type="Gene3D" id="2.60.120.1440">
    <property type="match status" value="1"/>
</dbReference>
<dbReference type="InterPro" id="IPR006860">
    <property type="entry name" value="FecR"/>
</dbReference>
<evidence type="ECO:0000313" key="3">
    <source>
        <dbReference type="EMBL" id="MQT46861.1"/>
    </source>
</evidence>
<dbReference type="Pfam" id="PF04773">
    <property type="entry name" value="FecR"/>
    <property type="match status" value="1"/>
</dbReference>
<feature type="domain" description="FecR N-terminal" evidence="2">
    <location>
        <begin position="3"/>
        <end position="41"/>
    </location>
</feature>
<dbReference type="GO" id="GO:0016989">
    <property type="term" value="F:sigma factor antagonist activity"/>
    <property type="evidence" value="ECO:0007669"/>
    <property type="project" value="TreeGrafter"/>
</dbReference>
<dbReference type="Proteomes" id="UP000489190">
    <property type="component" value="Unassembled WGS sequence"/>
</dbReference>
<dbReference type="PANTHER" id="PTHR30273:SF2">
    <property type="entry name" value="PROTEIN FECR"/>
    <property type="match status" value="1"/>
</dbReference>
<dbReference type="InterPro" id="IPR032623">
    <property type="entry name" value="FecR_N"/>
</dbReference>
<evidence type="ECO:0000313" key="6">
    <source>
        <dbReference type="Proteomes" id="UP000489190"/>
    </source>
</evidence>
<protein>
    <submittedName>
        <fullName evidence="3">DUF4880 domain-containing protein</fullName>
    </submittedName>
</protein>
<name>A0A6A7YG06_9PSED</name>
<accession>A0A6A7YG06</accession>
<evidence type="ECO:0000313" key="4">
    <source>
        <dbReference type="EMBL" id="MQT87830.1"/>
    </source>
</evidence>
<evidence type="ECO:0000259" key="2">
    <source>
        <dbReference type="Pfam" id="PF16220"/>
    </source>
</evidence>
<gene>
    <name evidence="4" type="ORF">GHO39_01445</name>
    <name evidence="3" type="ORF">GHO40_08990</name>
</gene>
<dbReference type="AlphaFoldDB" id="A0A6A7YG06"/>
<dbReference type="EMBL" id="WIWJ01000012">
    <property type="protein sequence ID" value="MQT46861.1"/>
    <property type="molecule type" value="Genomic_DNA"/>
</dbReference>
<dbReference type="OrthoDB" id="1099576at2"/>